<comment type="cofactor">
    <cofactor evidence="1">
        <name>FAD</name>
        <dbReference type="ChEBI" id="CHEBI:57692"/>
    </cofactor>
</comment>
<proteinExistence type="inferred from homology"/>
<evidence type="ECO:0000256" key="4">
    <source>
        <dbReference type="ARBA" id="ARBA00022827"/>
    </source>
</evidence>
<evidence type="ECO:0000256" key="3">
    <source>
        <dbReference type="ARBA" id="ARBA00022630"/>
    </source>
</evidence>
<keyword evidence="8" id="KW-1185">Reference proteome</keyword>
<keyword evidence="5" id="KW-0560">Oxidoreductase</keyword>
<protein>
    <recommendedName>
        <fullName evidence="6">FAD-binding PCMH-type domain-containing protein</fullName>
    </recommendedName>
</protein>
<accession>A0A9P6QP21</accession>
<dbReference type="Pfam" id="PF01565">
    <property type="entry name" value="FAD_binding_4"/>
    <property type="match status" value="1"/>
</dbReference>
<dbReference type="InterPro" id="IPR006094">
    <property type="entry name" value="Oxid_FAD_bind_N"/>
</dbReference>
<dbReference type="EMBL" id="JAAAIN010003013">
    <property type="protein sequence ID" value="KAG0288419.1"/>
    <property type="molecule type" value="Genomic_DNA"/>
</dbReference>
<evidence type="ECO:0000259" key="6">
    <source>
        <dbReference type="PROSITE" id="PS51387"/>
    </source>
</evidence>
<evidence type="ECO:0000256" key="1">
    <source>
        <dbReference type="ARBA" id="ARBA00001974"/>
    </source>
</evidence>
<keyword evidence="4" id="KW-0274">FAD</keyword>
<dbReference type="OrthoDB" id="415825at2759"/>
<name>A0A9P6QP21_9FUNG</name>
<evidence type="ECO:0000313" key="8">
    <source>
        <dbReference type="Proteomes" id="UP000823405"/>
    </source>
</evidence>
<gene>
    <name evidence="7" type="ORF">BGZ97_006825</name>
</gene>
<dbReference type="PROSITE" id="PS51387">
    <property type="entry name" value="FAD_PCMH"/>
    <property type="match status" value="1"/>
</dbReference>
<dbReference type="AlphaFoldDB" id="A0A9P6QP21"/>
<dbReference type="InterPro" id="IPR016169">
    <property type="entry name" value="FAD-bd_PCMH_sub2"/>
</dbReference>
<reference evidence="7" key="1">
    <citation type="journal article" date="2020" name="Fungal Divers.">
        <title>Resolving the Mortierellaceae phylogeny through synthesis of multi-gene phylogenetics and phylogenomics.</title>
        <authorList>
            <person name="Vandepol N."/>
            <person name="Liber J."/>
            <person name="Desiro A."/>
            <person name="Na H."/>
            <person name="Kennedy M."/>
            <person name="Barry K."/>
            <person name="Grigoriev I.V."/>
            <person name="Miller A.N."/>
            <person name="O'Donnell K."/>
            <person name="Stajich J.E."/>
            <person name="Bonito G."/>
        </authorList>
    </citation>
    <scope>NUCLEOTIDE SEQUENCE</scope>
    <source>
        <strain evidence="7">NVP60</strain>
    </source>
</reference>
<dbReference type="GO" id="GO:0016491">
    <property type="term" value="F:oxidoreductase activity"/>
    <property type="evidence" value="ECO:0007669"/>
    <property type="project" value="UniProtKB-KW"/>
</dbReference>
<sequence length="553" mass="62331">MTSPLPSFTEIYERGAPHYTEHCYQYASSSYPLGLIQPKCIIYPKNDDEVIKAIQYAEANKLAVAIRTGGHQYSGASSTYGNNIQLDLSKTYHDFRWQNTDHTLVTVGISYSLFEFHNELKANHRFVPHGQCSHVHLGGHVQTGGYGQLGRSFGLLADHVQKIRIITADCQPREIQRGVEEDSDLFFAVLGGSPGNFGVVTHVTLVVHRDQDHPQSRGLRILYPYDRDRLKRLLDVMVRMADNELFQADYDYCVSVSSGGSLIFPSSFSPSIDRTMRKNHPKIFGHDGQYIWPATIFVYAQWANLGGQSQPYSSVFFDEIKEAGGEHGTFQNEIEQAGGHILQSIFLGAKVDDDKPHPLSELMGDWIFPNVREFEKPYIKRVYMSNSQTLAQDYWTDNVSDRIHEIQGNADNGCDLAVQIQHYGGKNSRFYQNNDGSTALSWRDSNICCVLDIFHDDNPAARETARAWQQRNDACVGHPGAVFCKEDRRVLWGSHDLNLDKEHDRYYDNAGAILSETKYERLCKIKARVDPSGVFTPNGFCVGAPSTEVADIE</sequence>
<organism evidence="7 8">
    <name type="scientific">Linnemannia gamsii</name>
    <dbReference type="NCBI Taxonomy" id="64522"/>
    <lineage>
        <taxon>Eukaryota</taxon>
        <taxon>Fungi</taxon>
        <taxon>Fungi incertae sedis</taxon>
        <taxon>Mucoromycota</taxon>
        <taxon>Mortierellomycotina</taxon>
        <taxon>Mortierellomycetes</taxon>
        <taxon>Mortierellales</taxon>
        <taxon>Mortierellaceae</taxon>
        <taxon>Linnemannia</taxon>
    </lineage>
</organism>
<dbReference type="Gene3D" id="3.30.465.10">
    <property type="match status" value="1"/>
</dbReference>
<dbReference type="InterPro" id="IPR050416">
    <property type="entry name" value="FAD-linked_Oxidoreductase"/>
</dbReference>
<dbReference type="InterPro" id="IPR036318">
    <property type="entry name" value="FAD-bd_PCMH-like_sf"/>
</dbReference>
<dbReference type="PANTHER" id="PTHR42973">
    <property type="entry name" value="BINDING OXIDOREDUCTASE, PUTATIVE (AFU_ORTHOLOGUE AFUA_1G17690)-RELATED"/>
    <property type="match status" value="1"/>
</dbReference>
<evidence type="ECO:0000256" key="2">
    <source>
        <dbReference type="ARBA" id="ARBA00005466"/>
    </source>
</evidence>
<evidence type="ECO:0000256" key="5">
    <source>
        <dbReference type="ARBA" id="ARBA00023002"/>
    </source>
</evidence>
<keyword evidence="3" id="KW-0285">Flavoprotein</keyword>
<dbReference type="PANTHER" id="PTHR42973:SF39">
    <property type="entry name" value="FAD-BINDING PCMH-TYPE DOMAIN-CONTAINING PROTEIN"/>
    <property type="match status" value="1"/>
</dbReference>
<feature type="domain" description="FAD-binding PCMH-type" evidence="6">
    <location>
        <begin position="34"/>
        <end position="210"/>
    </location>
</feature>
<comment type="similarity">
    <text evidence="2">Belongs to the oxygen-dependent FAD-linked oxidoreductase family.</text>
</comment>
<comment type="caution">
    <text evidence="7">The sequence shown here is derived from an EMBL/GenBank/DDBJ whole genome shotgun (WGS) entry which is preliminary data.</text>
</comment>
<dbReference type="SUPFAM" id="SSF56176">
    <property type="entry name" value="FAD-binding/transporter-associated domain-like"/>
    <property type="match status" value="1"/>
</dbReference>
<dbReference type="InterPro" id="IPR016166">
    <property type="entry name" value="FAD-bd_PCMH"/>
</dbReference>
<dbReference type="GO" id="GO:0071949">
    <property type="term" value="F:FAD binding"/>
    <property type="evidence" value="ECO:0007669"/>
    <property type="project" value="InterPro"/>
</dbReference>
<dbReference type="Proteomes" id="UP000823405">
    <property type="component" value="Unassembled WGS sequence"/>
</dbReference>
<evidence type="ECO:0000313" key="7">
    <source>
        <dbReference type="EMBL" id="KAG0288419.1"/>
    </source>
</evidence>